<feature type="non-terminal residue" evidence="1">
    <location>
        <position position="1"/>
    </location>
</feature>
<evidence type="ECO:0000313" key="1">
    <source>
        <dbReference type="EMBL" id="CUS95647.1"/>
    </source>
</evidence>
<comment type="caution">
    <text evidence="1">The sequence shown here is derived from an EMBL/GenBank/DDBJ whole genome shotgun (WGS) entry which is preliminary data.</text>
</comment>
<accession>A0ABM9UY78</accession>
<dbReference type="EMBL" id="CZVI01000089">
    <property type="protein sequence ID" value="CUS95647.1"/>
    <property type="molecule type" value="Genomic_DNA"/>
</dbReference>
<protein>
    <submittedName>
        <fullName evidence="1">Uncharacterized protein</fullName>
    </submittedName>
</protein>
<name>A0ABM9UY78_9BACT</name>
<dbReference type="Proteomes" id="UP000182200">
    <property type="component" value="Unassembled WGS sequence"/>
</dbReference>
<proteinExistence type="predicted"/>
<evidence type="ECO:0000313" key="2">
    <source>
        <dbReference type="Proteomes" id="UP000182200"/>
    </source>
</evidence>
<keyword evidence="2" id="KW-1185">Reference proteome</keyword>
<gene>
    <name evidence="1" type="ORF">JGI8_02210</name>
</gene>
<reference evidence="1 2" key="1">
    <citation type="submission" date="2015-11" db="EMBL/GenBank/DDBJ databases">
        <authorList>
            <person name="Varghese N."/>
        </authorList>
    </citation>
    <scope>NUCLEOTIDE SEQUENCE [LARGE SCALE GENOMIC DNA]</scope>
    <source>
        <strain evidence="1 2">JGI-8</strain>
    </source>
</reference>
<sequence length="78" mass="8687">VFGIESAAKIGPDLSNALEDVQSRFGKTLENFIKEPTGTMSIVLGSQIMLTDSEKVQVVELLTKAYEKYRKQQLTSKH</sequence>
<organism evidence="1 2">
    <name type="scientific">Candidatus Kryptonium thompsonii</name>
    <dbReference type="NCBI Taxonomy" id="1633631"/>
    <lineage>
        <taxon>Bacteria</taxon>
        <taxon>Pseudomonadati</taxon>
        <taxon>Candidatus Kryptoniota</taxon>
        <taxon>Candidatus Kryptonium</taxon>
    </lineage>
</organism>